<evidence type="ECO:0000256" key="1">
    <source>
        <dbReference type="ARBA" id="ARBA00004196"/>
    </source>
</evidence>
<feature type="domain" description="Multidrug resistance protein MdtA-like barrel-sandwich hybrid" evidence="6">
    <location>
        <begin position="71"/>
        <end position="212"/>
    </location>
</feature>
<gene>
    <name evidence="9" type="ORF">AACH10_12620</name>
</gene>
<dbReference type="Gene3D" id="2.40.30.170">
    <property type="match status" value="1"/>
</dbReference>
<dbReference type="InterPro" id="IPR006143">
    <property type="entry name" value="RND_pump_MFP"/>
</dbReference>
<organism evidence="9 10">
    <name type="scientific">Pseudaquabacterium inlustre</name>
    <dbReference type="NCBI Taxonomy" id="2984192"/>
    <lineage>
        <taxon>Bacteria</taxon>
        <taxon>Pseudomonadati</taxon>
        <taxon>Pseudomonadota</taxon>
        <taxon>Betaproteobacteria</taxon>
        <taxon>Burkholderiales</taxon>
        <taxon>Sphaerotilaceae</taxon>
        <taxon>Pseudaquabacterium</taxon>
    </lineage>
</organism>
<dbReference type="Pfam" id="PF25917">
    <property type="entry name" value="BSH_RND"/>
    <property type="match status" value="1"/>
</dbReference>
<feature type="domain" description="Multidrug resistance protein MdtA-like beta-barrel" evidence="7">
    <location>
        <begin position="217"/>
        <end position="315"/>
    </location>
</feature>
<evidence type="ECO:0000259" key="8">
    <source>
        <dbReference type="Pfam" id="PF25967"/>
    </source>
</evidence>
<feature type="coiled-coil region" evidence="3">
    <location>
        <begin position="149"/>
        <end position="176"/>
    </location>
</feature>
<dbReference type="Pfam" id="PF25967">
    <property type="entry name" value="RND-MFP_C"/>
    <property type="match status" value="1"/>
</dbReference>
<comment type="subcellular location">
    <subcellularLocation>
        <location evidence="1">Cell envelope</location>
    </subcellularLocation>
</comment>
<keyword evidence="10" id="KW-1185">Reference proteome</keyword>
<dbReference type="InterPro" id="IPR058626">
    <property type="entry name" value="MdtA-like_b-barrel"/>
</dbReference>
<comment type="caution">
    <text evidence="9">The sequence shown here is derived from an EMBL/GenBank/DDBJ whole genome shotgun (WGS) entry which is preliminary data.</text>
</comment>
<accession>A0ABU9CGV2</accession>
<reference evidence="9 10" key="1">
    <citation type="submission" date="2024-04" db="EMBL/GenBank/DDBJ databases">
        <title>Novel species of the genus Ideonella isolated from streams.</title>
        <authorList>
            <person name="Lu H."/>
        </authorList>
    </citation>
    <scope>NUCLEOTIDE SEQUENCE [LARGE SCALE GENOMIC DNA]</scope>
    <source>
        <strain evidence="9 10">DXS22W</strain>
    </source>
</reference>
<protein>
    <submittedName>
        <fullName evidence="9">Efflux RND transporter periplasmic adaptor subunit</fullName>
    </submittedName>
</protein>
<evidence type="ECO:0000259" key="5">
    <source>
        <dbReference type="Pfam" id="PF25876"/>
    </source>
</evidence>
<evidence type="ECO:0000256" key="4">
    <source>
        <dbReference type="SAM" id="SignalP"/>
    </source>
</evidence>
<evidence type="ECO:0000256" key="3">
    <source>
        <dbReference type="SAM" id="Coils"/>
    </source>
</evidence>
<feature type="domain" description="Multidrug resistance protein MdtA-like alpha-helical hairpin" evidence="5">
    <location>
        <begin position="111"/>
        <end position="178"/>
    </location>
</feature>
<evidence type="ECO:0000313" key="10">
    <source>
        <dbReference type="Proteomes" id="UP001365405"/>
    </source>
</evidence>
<dbReference type="InterPro" id="IPR058627">
    <property type="entry name" value="MdtA-like_C"/>
</dbReference>
<dbReference type="Proteomes" id="UP001365405">
    <property type="component" value="Unassembled WGS sequence"/>
</dbReference>
<evidence type="ECO:0000259" key="6">
    <source>
        <dbReference type="Pfam" id="PF25917"/>
    </source>
</evidence>
<feature type="chain" id="PRO_5045255494" evidence="4">
    <location>
        <begin position="36"/>
        <end position="419"/>
    </location>
</feature>
<keyword evidence="4" id="KW-0732">Signal</keyword>
<name>A0ABU9CGV2_9BURK</name>
<dbReference type="Pfam" id="PF25944">
    <property type="entry name" value="Beta-barrel_RND"/>
    <property type="match status" value="1"/>
</dbReference>
<evidence type="ECO:0000259" key="7">
    <source>
        <dbReference type="Pfam" id="PF25944"/>
    </source>
</evidence>
<dbReference type="EMBL" id="JBBUTH010000007">
    <property type="protein sequence ID" value="MEK8051086.1"/>
    <property type="molecule type" value="Genomic_DNA"/>
</dbReference>
<dbReference type="Gene3D" id="1.10.287.470">
    <property type="entry name" value="Helix hairpin bin"/>
    <property type="match status" value="1"/>
</dbReference>
<evidence type="ECO:0000256" key="2">
    <source>
        <dbReference type="ARBA" id="ARBA00009477"/>
    </source>
</evidence>
<dbReference type="PROSITE" id="PS51257">
    <property type="entry name" value="PROKAR_LIPOPROTEIN"/>
    <property type="match status" value="1"/>
</dbReference>
<dbReference type="NCBIfam" id="TIGR01730">
    <property type="entry name" value="RND_mfp"/>
    <property type="match status" value="1"/>
</dbReference>
<feature type="domain" description="Multidrug resistance protein MdtA-like C-terminal permuted SH3" evidence="8">
    <location>
        <begin position="322"/>
        <end position="384"/>
    </location>
</feature>
<dbReference type="RefSeq" id="WP_341410776.1">
    <property type="nucleotide sequence ID" value="NZ_JBBUTH010000007.1"/>
</dbReference>
<dbReference type="PANTHER" id="PTHR30158">
    <property type="entry name" value="ACRA/E-RELATED COMPONENT OF DRUG EFFLUX TRANSPORTER"/>
    <property type="match status" value="1"/>
</dbReference>
<dbReference type="Pfam" id="PF25876">
    <property type="entry name" value="HH_MFP_RND"/>
    <property type="match status" value="1"/>
</dbReference>
<feature type="signal peptide" evidence="4">
    <location>
        <begin position="1"/>
        <end position="35"/>
    </location>
</feature>
<keyword evidence="3" id="KW-0175">Coiled coil</keyword>
<dbReference type="InterPro" id="IPR058625">
    <property type="entry name" value="MdtA-like_BSH"/>
</dbReference>
<dbReference type="Gene3D" id="2.40.420.20">
    <property type="match status" value="1"/>
</dbReference>
<dbReference type="InterPro" id="IPR058624">
    <property type="entry name" value="MdtA-like_HH"/>
</dbReference>
<sequence length="419" mass="42636">MRPESSRLHPLSPVPLALAVAAALVLSACGNSQSAAPPAAPRTVAVGVLAVQPEAVALATELPGRTTAPQVAEIRPQVGGIVKAKRFTDGSVVRAGQVLYEIDPASYQAAVASAQAAVDKAQATVKTSQLTAQRRAELVKIEAMSQQDAQDAQATLAQAQADLAAAQAALQTARINLGRTQITSPISGRVDISTVTVGALVTAEQTTALTTVRQMDPIQVDITQSSAELLRLKRDLASGKLQKLPSGKGDGKGTDAGVETSVKLLLEDGSTYTRTGRLSVASPAVNTSTGAVTLRAVFANPDGLLMPGMYVRAQLPTAVADQVLLVPQQAVTRAADGSASVLVVGADNKVAKKVITAERAVGNRWLVTAGLAAGSRVVMEGGQKVKVGDVVQPQEITAAAPAAASAPATPASAATVAAR</sequence>
<evidence type="ECO:0000313" key="9">
    <source>
        <dbReference type="EMBL" id="MEK8051086.1"/>
    </source>
</evidence>
<dbReference type="SUPFAM" id="SSF111369">
    <property type="entry name" value="HlyD-like secretion proteins"/>
    <property type="match status" value="1"/>
</dbReference>
<dbReference type="PANTHER" id="PTHR30158:SF3">
    <property type="entry name" value="MULTIDRUG EFFLUX PUMP SUBUNIT ACRA-RELATED"/>
    <property type="match status" value="1"/>
</dbReference>
<proteinExistence type="inferred from homology"/>
<dbReference type="Gene3D" id="2.40.50.100">
    <property type="match status" value="1"/>
</dbReference>
<comment type="similarity">
    <text evidence="2">Belongs to the membrane fusion protein (MFP) (TC 8.A.1) family.</text>
</comment>